<dbReference type="Gene3D" id="3.80.10.10">
    <property type="entry name" value="Ribonuclease Inhibitor"/>
    <property type="match status" value="2"/>
</dbReference>
<organism evidence="2 3">
    <name type="scientific">Planctomicrobium piriforme</name>
    <dbReference type="NCBI Taxonomy" id="1576369"/>
    <lineage>
        <taxon>Bacteria</taxon>
        <taxon>Pseudomonadati</taxon>
        <taxon>Planctomycetota</taxon>
        <taxon>Planctomycetia</taxon>
        <taxon>Planctomycetales</taxon>
        <taxon>Planctomycetaceae</taxon>
        <taxon>Planctomicrobium</taxon>
    </lineage>
</organism>
<proteinExistence type="predicted"/>
<evidence type="ECO:0000313" key="2">
    <source>
        <dbReference type="EMBL" id="SFJ66684.1"/>
    </source>
</evidence>
<dbReference type="OrthoDB" id="272105at2"/>
<keyword evidence="1" id="KW-1133">Transmembrane helix</keyword>
<dbReference type="Proteomes" id="UP000199518">
    <property type="component" value="Unassembled WGS sequence"/>
</dbReference>
<evidence type="ECO:0000256" key="1">
    <source>
        <dbReference type="SAM" id="Phobius"/>
    </source>
</evidence>
<keyword evidence="3" id="KW-1185">Reference proteome</keyword>
<name>A0A1I3T6I7_9PLAN</name>
<keyword evidence="1" id="KW-0812">Transmembrane</keyword>
<sequence>MDGPATTDELLQHSSEPPVREHRWRIRLAGIAGLILTVLVVVIGWHARESSSRNRLLQEIRDHGGSVGVSNYFTSDIFTDIDDQLARWTHKLVCLPKPLQSTSLKLEGLYFDNEWLKQAAPQLSNKSRTLHLTFFKANITDDGLVPLKGFSDLRSLTIDHCGLNGRGIASLSGHPSLQELHLLDRTIVDDATNEIGVFPVLEAVDLTTTSLTEDGLFWLTRQPGLRYLHLHGNLITPKSVATLNSLPLYYLRVDKVDDKVIKQLSALTIPVRLTLRVDQLTSASLPDFQRMTRVTYITLEEPSSTPRPPSLSTDELEELRRTGIDIRRRL</sequence>
<dbReference type="InterPro" id="IPR032675">
    <property type="entry name" value="LRR_dom_sf"/>
</dbReference>
<dbReference type="RefSeq" id="WP_092057080.1">
    <property type="nucleotide sequence ID" value="NZ_FOQD01000028.1"/>
</dbReference>
<reference evidence="3" key="1">
    <citation type="submission" date="2016-10" db="EMBL/GenBank/DDBJ databases">
        <authorList>
            <person name="Varghese N."/>
            <person name="Submissions S."/>
        </authorList>
    </citation>
    <scope>NUCLEOTIDE SEQUENCE [LARGE SCALE GENOMIC DNA]</scope>
    <source>
        <strain evidence="3">DSM 26348</strain>
    </source>
</reference>
<feature type="transmembrane region" description="Helical" evidence="1">
    <location>
        <begin position="28"/>
        <end position="47"/>
    </location>
</feature>
<evidence type="ECO:0000313" key="3">
    <source>
        <dbReference type="Proteomes" id="UP000199518"/>
    </source>
</evidence>
<keyword evidence="1" id="KW-0472">Membrane</keyword>
<dbReference type="STRING" id="1576369.SAMN05421753_12810"/>
<dbReference type="EMBL" id="FOQD01000028">
    <property type="protein sequence ID" value="SFJ66684.1"/>
    <property type="molecule type" value="Genomic_DNA"/>
</dbReference>
<protein>
    <recommendedName>
        <fullName evidence="4">Leucine Rich repeat-containing protein</fullName>
    </recommendedName>
</protein>
<evidence type="ECO:0008006" key="4">
    <source>
        <dbReference type="Google" id="ProtNLM"/>
    </source>
</evidence>
<dbReference type="SUPFAM" id="SSF52047">
    <property type="entry name" value="RNI-like"/>
    <property type="match status" value="1"/>
</dbReference>
<gene>
    <name evidence="2" type="ORF">SAMN05421753_12810</name>
</gene>
<accession>A0A1I3T6I7</accession>
<dbReference type="AlphaFoldDB" id="A0A1I3T6I7"/>